<evidence type="ECO:0000313" key="2">
    <source>
        <dbReference type="EMBL" id="MPC52763.1"/>
    </source>
</evidence>
<dbReference type="EMBL" id="VSRR010011130">
    <property type="protein sequence ID" value="MPC52763.1"/>
    <property type="molecule type" value="Genomic_DNA"/>
</dbReference>
<evidence type="ECO:0000313" key="3">
    <source>
        <dbReference type="Proteomes" id="UP000324222"/>
    </source>
</evidence>
<feature type="region of interest" description="Disordered" evidence="1">
    <location>
        <begin position="65"/>
        <end position="121"/>
    </location>
</feature>
<proteinExistence type="predicted"/>
<sequence>MFCAAPSEHSRTLKSPLSAQALSWTFRLPDRQLVPLPLSPSDPRSSPQCGGWRLLIIRLAARRRAERQAGGAQPSPHGQTANGPPRPHLPAPRRHNHNTARPPEFLPTRPPAPTMSSSSSSCFLSRIIQSFLPSRRSLSSKTRPEATHRVSRDALTLPAVPRVRRGWIGTRRKLFTNNPALRCPPLPTLSLFVASAIHNHLISFAFRPFAFQMRDVR</sequence>
<reference evidence="2 3" key="1">
    <citation type="submission" date="2019-05" db="EMBL/GenBank/DDBJ databases">
        <title>Another draft genome of Portunus trituberculatus and its Hox gene families provides insights of decapod evolution.</title>
        <authorList>
            <person name="Jeong J.-H."/>
            <person name="Song I."/>
            <person name="Kim S."/>
            <person name="Choi T."/>
            <person name="Kim D."/>
            <person name="Ryu S."/>
            <person name="Kim W."/>
        </authorList>
    </citation>
    <scope>NUCLEOTIDE SEQUENCE [LARGE SCALE GENOMIC DNA]</scope>
    <source>
        <tissue evidence="2">Muscle</tissue>
    </source>
</reference>
<accession>A0A5B7G696</accession>
<dbReference type="AlphaFoldDB" id="A0A5B7G696"/>
<comment type="caution">
    <text evidence="2">The sequence shown here is derived from an EMBL/GenBank/DDBJ whole genome shotgun (WGS) entry which is preliminary data.</text>
</comment>
<evidence type="ECO:0000256" key="1">
    <source>
        <dbReference type="SAM" id="MobiDB-lite"/>
    </source>
</evidence>
<organism evidence="2 3">
    <name type="scientific">Portunus trituberculatus</name>
    <name type="common">Swimming crab</name>
    <name type="synonym">Neptunus trituberculatus</name>
    <dbReference type="NCBI Taxonomy" id="210409"/>
    <lineage>
        <taxon>Eukaryota</taxon>
        <taxon>Metazoa</taxon>
        <taxon>Ecdysozoa</taxon>
        <taxon>Arthropoda</taxon>
        <taxon>Crustacea</taxon>
        <taxon>Multicrustacea</taxon>
        <taxon>Malacostraca</taxon>
        <taxon>Eumalacostraca</taxon>
        <taxon>Eucarida</taxon>
        <taxon>Decapoda</taxon>
        <taxon>Pleocyemata</taxon>
        <taxon>Brachyura</taxon>
        <taxon>Eubrachyura</taxon>
        <taxon>Portunoidea</taxon>
        <taxon>Portunidae</taxon>
        <taxon>Portuninae</taxon>
        <taxon>Portunus</taxon>
    </lineage>
</organism>
<protein>
    <submittedName>
        <fullName evidence="2">Uncharacterized protein</fullName>
    </submittedName>
</protein>
<name>A0A5B7G696_PORTR</name>
<gene>
    <name evidence="2" type="ORF">E2C01_046640</name>
</gene>
<feature type="compositionally biased region" description="Pro residues" evidence="1">
    <location>
        <begin position="104"/>
        <end position="113"/>
    </location>
</feature>
<dbReference type="Proteomes" id="UP000324222">
    <property type="component" value="Unassembled WGS sequence"/>
</dbReference>
<keyword evidence="3" id="KW-1185">Reference proteome</keyword>